<dbReference type="Proteomes" id="UP000269374">
    <property type="component" value="Chromosome"/>
</dbReference>
<proteinExistence type="predicted"/>
<feature type="transmembrane region" description="Helical" evidence="1">
    <location>
        <begin position="153"/>
        <end position="174"/>
    </location>
</feature>
<dbReference type="NCBIfam" id="TIGR01218">
    <property type="entry name" value="Gpos_tandem_5TM"/>
    <property type="match status" value="1"/>
</dbReference>
<keyword evidence="1" id="KW-1133">Transmembrane helix</keyword>
<feature type="transmembrane region" description="Helical" evidence="1">
    <location>
        <begin position="98"/>
        <end position="118"/>
    </location>
</feature>
<gene>
    <name evidence="2" type="ORF">D7I46_04765</name>
</gene>
<protein>
    <submittedName>
        <fullName evidence="2">DUF443 family protein</fullName>
    </submittedName>
</protein>
<keyword evidence="1" id="KW-0812">Transmembrane</keyword>
<reference evidence="2 3" key="1">
    <citation type="submission" date="2018-09" db="EMBL/GenBank/DDBJ databases">
        <title>Genome sequencing of strain 1JSPR-7.</title>
        <authorList>
            <person name="Heo J."/>
            <person name="Kim S.-J."/>
            <person name="Kwon S.-W."/>
        </authorList>
    </citation>
    <scope>NUCLEOTIDE SEQUENCE [LARGE SCALE GENOMIC DNA]</scope>
    <source>
        <strain evidence="2 3">1JSPR-7</strain>
    </source>
</reference>
<dbReference type="AlphaFoldDB" id="A0A387BGC6"/>
<sequence length="209" mass="24594">MEGKLISIYKNDRYKIVEAGEKYYLLDTDDRKSTILLWFLGLFGYHKVLNISKLNADDLIVGRVEQKNINNRSFLYGLLLSILGTVLTYILPINYISIIILLLYNFIGVLGIKFFLAYEEKKSMFNRVNLDKENFSYIKLRFLIPNLQKTKRFFAWLFLQVMFIVVVVVFVFYFTNPLVLFLLVIVTLMFILLFSRAAFAEGNYLIKEK</sequence>
<feature type="transmembrane region" description="Helical" evidence="1">
    <location>
        <begin position="73"/>
        <end position="92"/>
    </location>
</feature>
<evidence type="ECO:0000313" key="3">
    <source>
        <dbReference type="Proteomes" id="UP000269374"/>
    </source>
</evidence>
<accession>A0A387BGC6</accession>
<dbReference type="KEGG" id="lact:D7I46_04765"/>
<organism evidence="2 3">
    <name type="scientific">Lactococcus allomyrinae</name>
    <dbReference type="NCBI Taxonomy" id="2419773"/>
    <lineage>
        <taxon>Bacteria</taxon>
        <taxon>Bacillati</taxon>
        <taxon>Bacillota</taxon>
        <taxon>Bacilli</taxon>
        <taxon>Lactobacillales</taxon>
        <taxon>Streptococcaceae</taxon>
        <taxon>Lactococcus</taxon>
    </lineage>
</organism>
<dbReference type="Pfam" id="PF04276">
    <property type="entry name" value="DUF443"/>
    <property type="match status" value="1"/>
</dbReference>
<evidence type="ECO:0000256" key="1">
    <source>
        <dbReference type="SAM" id="Phobius"/>
    </source>
</evidence>
<keyword evidence="1" id="KW-0472">Membrane</keyword>
<dbReference type="RefSeq" id="WP_120771847.1">
    <property type="nucleotide sequence ID" value="NZ_CP032627.1"/>
</dbReference>
<evidence type="ECO:0000313" key="2">
    <source>
        <dbReference type="EMBL" id="AYG00459.1"/>
    </source>
</evidence>
<feature type="transmembrane region" description="Helical" evidence="1">
    <location>
        <begin position="180"/>
        <end position="199"/>
    </location>
</feature>
<keyword evidence="3" id="KW-1185">Reference proteome</keyword>
<dbReference type="InterPro" id="IPR005915">
    <property type="entry name" value="Tandem_5TM"/>
</dbReference>
<name>A0A387BGC6_9LACT</name>
<dbReference type="EMBL" id="CP032627">
    <property type="protein sequence ID" value="AYG00459.1"/>
    <property type="molecule type" value="Genomic_DNA"/>
</dbReference>